<dbReference type="EMBL" id="MT144129">
    <property type="protein sequence ID" value="QJA49296.1"/>
    <property type="molecule type" value="Genomic_DNA"/>
</dbReference>
<accession>A0A6H1ZN02</accession>
<dbReference type="Pfam" id="PF13186">
    <property type="entry name" value="SPASM"/>
    <property type="match status" value="1"/>
</dbReference>
<reference evidence="7" key="1">
    <citation type="submission" date="2020-03" db="EMBL/GenBank/DDBJ databases">
        <title>The deep terrestrial virosphere.</title>
        <authorList>
            <person name="Holmfeldt K."/>
            <person name="Nilsson E."/>
            <person name="Simone D."/>
            <person name="Lopez-Fernandez M."/>
            <person name="Wu X."/>
            <person name="de Brujin I."/>
            <person name="Lundin D."/>
            <person name="Andersson A."/>
            <person name="Bertilsson S."/>
            <person name="Dopson M."/>
        </authorList>
    </citation>
    <scope>NUCLEOTIDE SEQUENCE</scope>
    <source>
        <strain evidence="8">MM415A00702</strain>
        <strain evidence="9">MM415B02335</strain>
        <strain evidence="7">TM448A01288</strain>
    </source>
</reference>
<feature type="domain" description="Radical SAM core" evidence="5">
    <location>
        <begin position="7"/>
        <end position="120"/>
    </location>
</feature>
<evidence type="ECO:0000259" key="5">
    <source>
        <dbReference type="Pfam" id="PF04055"/>
    </source>
</evidence>
<dbReference type="SUPFAM" id="SSF102114">
    <property type="entry name" value="Radical SAM enzymes"/>
    <property type="match status" value="1"/>
</dbReference>
<evidence type="ECO:0000256" key="3">
    <source>
        <dbReference type="ARBA" id="ARBA00023004"/>
    </source>
</evidence>
<evidence type="ECO:0000313" key="8">
    <source>
        <dbReference type="EMBL" id="QJA80514.1"/>
    </source>
</evidence>
<dbReference type="InterPro" id="IPR050377">
    <property type="entry name" value="Radical_SAM_PqqE_MftC-like"/>
</dbReference>
<dbReference type="EMBL" id="MT142539">
    <property type="protein sequence ID" value="QJA84885.1"/>
    <property type="molecule type" value="Genomic_DNA"/>
</dbReference>
<evidence type="ECO:0000256" key="2">
    <source>
        <dbReference type="ARBA" id="ARBA00022723"/>
    </source>
</evidence>
<keyword evidence="4" id="KW-0411">Iron-sulfur</keyword>
<evidence type="ECO:0000313" key="9">
    <source>
        <dbReference type="EMBL" id="QJA84885.1"/>
    </source>
</evidence>
<dbReference type="InterPro" id="IPR007197">
    <property type="entry name" value="rSAM"/>
</dbReference>
<dbReference type="InterPro" id="IPR058240">
    <property type="entry name" value="rSAM_sf"/>
</dbReference>
<name>A0A6H1ZN02_9ZZZZ</name>
<feature type="domain" description="4Fe4S-binding SPASM" evidence="6">
    <location>
        <begin position="197"/>
        <end position="263"/>
    </location>
</feature>
<dbReference type="InterPro" id="IPR013785">
    <property type="entry name" value="Aldolase_TIM"/>
</dbReference>
<evidence type="ECO:0000313" key="7">
    <source>
        <dbReference type="EMBL" id="QJA49296.1"/>
    </source>
</evidence>
<evidence type="ECO:0000259" key="6">
    <source>
        <dbReference type="Pfam" id="PF13186"/>
    </source>
</evidence>
<keyword evidence="2" id="KW-0479">Metal-binding</keyword>
<keyword evidence="3" id="KW-0408">Iron</keyword>
<dbReference type="Pfam" id="PF04055">
    <property type="entry name" value="Radical_SAM"/>
    <property type="match status" value="1"/>
</dbReference>
<protein>
    <submittedName>
        <fullName evidence="7">Putative iron-sulfur cluster-binding domain contining protein</fullName>
    </submittedName>
</protein>
<dbReference type="Gene3D" id="3.20.20.70">
    <property type="entry name" value="Aldolase class I"/>
    <property type="match status" value="1"/>
</dbReference>
<organism evidence="7">
    <name type="scientific">viral metagenome</name>
    <dbReference type="NCBI Taxonomy" id="1070528"/>
    <lineage>
        <taxon>unclassified sequences</taxon>
        <taxon>metagenomes</taxon>
        <taxon>organismal metagenomes</taxon>
    </lineage>
</organism>
<dbReference type="CDD" id="cd21109">
    <property type="entry name" value="SPASM"/>
    <property type="match status" value="1"/>
</dbReference>
<dbReference type="PANTHER" id="PTHR11228">
    <property type="entry name" value="RADICAL SAM DOMAIN PROTEIN"/>
    <property type="match status" value="1"/>
</dbReference>
<gene>
    <name evidence="8" type="ORF">MM415A00702_0013</name>
    <name evidence="9" type="ORF">MM415B02335_0011</name>
    <name evidence="7" type="ORF">TM448A01288_0008</name>
</gene>
<sequence>MDLELLNKIVDEVITISQDPYFVGICGVGEPLLHPQLEEALKIVSRLPRWAVGTNGQALDENRRRYLIESKFDDLTLSLDAISPETFTKMRPGLSFTTVLENVLNLFNELRSCERFWRNIYVQMILTEDNRLEMQSFIDYWLTKTNGIEGVVVFIKPMYQWPGLDNPHYPGPTVEIRENPRVLWGPVNSDTRFRETCSLFDNWVMIQSDGAYQPCCMNVDDDYQIGNVADHTILELYNSDRMNLFRKLFKEKKYNEIPFCGGCR</sequence>
<proteinExistence type="predicted"/>
<evidence type="ECO:0000256" key="4">
    <source>
        <dbReference type="ARBA" id="ARBA00023014"/>
    </source>
</evidence>
<dbReference type="GO" id="GO:0046872">
    <property type="term" value="F:metal ion binding"/>
    <property type="evidence" value="ECO:0007669"/>
    <property type="project" value="UniProtKB-KW"/>
</dbReference>
<dbReference type="AlphaFoldDB" id="A0A6H1ZN02"/>
<keyword evidence="1" id="KW-0949">S-adenosyl-L-methionine</keyword>
<dbReference type="GO" id="GO:0003824">
    <property type="term" value="F:catalytic activity"/>
    <property type="evidence" value="ECO:0007669"/>
    <property type="project" value="InterPro"/>
</dbReference>
<dbReference type="InterPro" id="IPR023885">
    <property type="entry name" value="4Fe4S-binding_SPASM_dom"/>
</dbReference>
<dbReference type="EMBL" id="MT142425">
    <property type="protein sequence ID" value="QJA80514.1"/>
    <property type="molecule type" value="Genomic_DNA"/>
</dbReference>
<evidence type="ECO:0000256" key="1">
    <source>
        <dbReference type="ARBA" id="ARBA00022691"/>
    </source>
</evidence>
<dbReference type="PANTHER" id="PTHR11228:SF34">
    <property type="entry name" value="TUNGSTEN-CONTAINING ALDEHYDE FERREDOXIN OXIDOREDUCTASE COFACTOR MODIFYING PROTEIN"/>
    <property type="match status" value="1"/>
</dbReference>
<dbReference type="GO" id="GO:0051536">
    <property type="term" value="F:iron-sulfur cluster binding"/>
    <property type="evidence" value="ECO:0007669"/>
    <property type="project" value="UniProtKB-KW"/>
</dbReference>